<evidence type="ECO:0000313" key="3">
    <source>
        <dbReference type="Proteomes" id="UP000191905"/>
    </source>
</evidence>
<dbReference type="Pfam" id="PF13579">
    <property type="entry name" value="Glyco_trans_4_4"/>
    <property type="match status" value="1"/>
</dbReference>
<dbReference type="SUPFAM" id="SSF53756">
    <property type="entry name" value="UDP-Glycosyltransferase/glycogen phosphorylase"/>
    <property type="match status" value="1"/>
</dbReference>
<keyword evidence="3" id="KW-1185">Reference proteome</keyword>
<organism evidence="2 3">
    <name type="scientific">Manganibacter manganicus</name>
    <dbReference type="NCBI Taxonomy" id="1873176"/>
    <lineage>
        <taxon>Bacteria</taxon>
        <taxon>Pseudomonadati</taxon>
        <taxon>Pseudomonadota</taxon>
        <taxon>Alphaproteobacteria</taxon>
        <taxon>Hyphomicrobiales</taxon>
        <taxon>Phyllobacteriaceae</taxon>
        <taxon>Manganibacter</taxon>
    </lineage>
</organism>
<reference evidence="2 3" key="1">
    <citation type="journal article" date="2016" name="Int. J. Syst. Evol. Microbiol.">
        <title>Pseudaminobacter manganicus sp. nov., isolated from sludge of a manganese mine.</title>
        <authorList>
            <person name="Li J."/>
            <person name="Huang J."/>
            <person name="Liao S."/>
            <person name="Wang G."/>
        </authorList>
    </citation>
    <scope>NUCLEOTIDE SEQUENCE [LARGE SCALE GENOMIC DNA]</scope>
    <source>
        <strain evidence="2 3">JH-7</strain>
    </source>
</reference>
<feature type="domain" description="Glycosyltransferase subfamily 4-like N-terminal" evidence="1">
    <location>
        <begin position="15"/>
        <end position="164"/>
    </location>
</feature>
<dbReference type="InterPro" id="IPR028098">
    <property type="entry name" value="Glyco_trans_4-like_N"/>
</dbReference>
<accession>A0A1V8RMD3</accession>
<proteinExistence type="predicted"/>
<dbReference type="RefSeq" id="WP_080921001.1">
    <property type="nucleotide sequence ID" value="NZ_MDET01000034.1"/>
</dbReference>
<gene>
    <name evidence="2" type="ORF">BFN67_05335</name>
</gene>
<dbReference type="GO" id="GO:0016757">
    <property type="term" value="F:glycosyltransferase activity"/>
    <property type="evidence" value="ECO:0007669"/>
    <property type="project" value="UniProtKB-ARBA"/>
</dbReference>
<dbReference type="EMBL" id="MDET01000034">
    <property type="protein sequence ID" value="OQM74273.1"/>
    <property type="molecule type" value="Genomic_DNA"/>
</dbReference>
<keyword evidence="2" id="KW-0808">Transferase</keyword>
<comment type="caution">
    <text evidence="2">The sequence shown here is derived from an EMBL/GenBank/DDBJ whole genome shotgun (WGS) entry which is preliminary data.</text>
</comment>
<dbReference type="Proteomes" id="UP000191905">
    <property type="component" value="Unassembled WGS sequence"/>
</dbReference>
<dbReference type="STRING" id="1873176.BFN67_05335"/>
<sequence>MLQVLYLVHDLCDPAVRRRVAMLRAGGASVTLAGFRRGATVPVFNGPDLDGITPIDLGRTADRAFAQRLAAVAHAALTLHSRLGKIARPDVIIGRNLEMLALANRARAAFGGDIPIVYECLDIHRLLLDGGAVGKAMRGAERLFSRNVALLLTSSPAFVRNYFDTYGQIGAPIVLLQNKVLELSGTPLASKTAPLPRDGEPWRIGWFGALRCAKSLALLCEFTRAMQGRFEVILRGRPAHVEFDDFDRLVAAEPHIRFAGAYRNPQDLAAIYGEVHFSWAIDFFEEGLNSSWLLPNRLYEGCRFGVVPIAMDGTETARFLTERGLGLRLAAPSVEALAALLAGMNADSYATLRGGVMAQGPGTWVCRPADCRRLVERLAGLSGHESASQLLEIAA</sequence>
<protein>
    <submittedName>
        <fullName evidence="2">Glycosyl transferase family 1</fullName>
    </submittedName>
</protein>
<name>A0A1V8RMD3_9HYPH</name>
<dbReference type="AlphaFoldDB" id="A0A1V8RMD3"/>
<evidence type="ECO:0000313" key="2">
    <source>
        <dbReference type="EMBL" id="OQM74273.1"/>
    </source>
</evidence>
<evidence type="ECO:0000259" key="1">
    <source>
        <dbReference type="Pfam" id="PF13579"/>
    </source>
</evidence>
<dbReference type="OrthoDB" id="7973140at2"/>